<dbReference type="InterPro" id="IPR053257">
    <property type="entry name" value="Cu-only_SOD"/>
</dbReference>
<dbReference type="PANTHER" id="PTHR20910:SF1">
    <property type="entry name" value="SUPEROXIDE DISMUTASE COPPER_ZINC BINDING DOMAIN-CONTAINING PROTEIN"/>
    <property type="match status" value="1"/>
</dbReference>
<comment type="caution">
    <text evidence="3">The sequence shown here is derived from an EMBL/GenBank/DDBJ whole genome shotgun (WGS) entry which is preliminary data.</text>
</comment>
<dbReference type="InterPro" id="IPR036423">
    <property type="entry name" value="SOD-like_Cu/Zn_dom_sf"/>
</dbReference>
<dbReference type="EMBL" id="SELW01000129">
    <property type="protein sequence ID" value="TID30632.1"/>
    <property type="molecule type" value="Genomic_DNA"/>
</dbReference>
<proteinExistence type="predicted"/>
<dbReference type="SUPFAM" id="SSF49329">
    <property type="entry name" value="Cu,Zn superoxide dismutase-like"/>
    <property type="match status" value="1"/>
</dbReference>
<dbReference type="PANTHER" id="PTHR20910">
    <property type="entry name" value="AGAP001623-PA"/>
    <property type="match status" value="1"/>
</dbReference>
<reference evidence="3 4" key="1">
    <citation type="journal article" date="2019" name="Front. Genet.">
        <title>Whole-Genome Sequencing of the Opportunistic Yeast Pathogen Candida inconspicua Uncovers Its Hybrid Origin.</title>
        <authorList>
            <person name="Mixao V."/>
            <person name="Hansen A.P."/>
            <person name="Saus E."/>
            <person name="Boekhout T."/>
            <person name="Lass-Florl C."/>
            <person name="Gabaldon T."/>
        </authorList>
    </citation>
    <scope>NUCLEOTIDE SEQUENCE [LARGE SCALE GENOMIC DNA]</scope>
    <source>
        <strain evidence="3 4">CBS 180</strain>
    </source>
</reference>
<feature type="domain" description="Superoxide dismutase copper/zinc binding" evidence="2">
    <location>
        <begin position="44"/>
        <end position="166"/>
    </location>
</feature>
<name>A0A4T0X6J7_9ASCO</name>
<gene>
    <name evidence="3" type="ORF">CANINC_000787</name>
</gene>
<dbReference type="Proteomes" id="UP000307173">
    <property type="component" value="Unassembled WGS sequence"/>
</dbReference>
<dbReference type="GO" id="GO:0046872">
    <property type="term" value="F:metal ion binding"/>
    <property type="evidence" value="ECO:0007669"/>
    <property type="project" value="InterPro"/>
</dbReference>
<sequence>MVAIRTFLTTTALLSAVAYADEAPANTDSNKKAVARAHLDRGLVKGVIEFTSDESGIVKVHLDVTGLPPNAGPFNYHIYDSKVSSKGDCDDAGEILNPYGASTDVVCDSFDNDSHCAVGDLSGKHGYINTTCFETHYTDPYLSLNSRNGAFVGGKSIVITDLDDNKISCGAIKMKRSARTKREVYESQEEEYDASLYETLIPEPVLSKNTTNSTYHEDETSDDYDSSANMMISSGLAAVVACGLSVLM</sequence>
<feature type="chain" id="PRO_5020756686" description="Superoxide dismutase copper/zinc binding domain-containing protein" evidence="1">
    <location>
        <begin position="21"/>
        <end position="248"/>
    </location>
</feature>
<organism evidence="3 4">
    <name type="scientific">Pichia inconspicua</name>
    <dbReference type="NCBI Taxonomy" id="52247"/>
    <lineage>
        <taxon>Eukaryota</taxon>
        <taxon>Fungi</taxon>
        <taxon>Dikarya</taxon>
        <taxon>Ascomycota</taxon>
        <taxon>Saccharomycotina</taxon>
        <taxon>Pichiomycetes</taxon>
        <taxon>Pichiales</taxon>
        <taxon>Pichiaceae</taxon>
        <taxon>Pichia</taxon>
    </lineage>
</organism>
<evidence type="ECO:0000313" key="3">
    <source>
        <dbReference type="EMBL" id="TID30632.1"/>
    </source>
</evidence>
<dbReference type="Gene3D" id="2.60.40.200">
    <property type="entry name" value="Superoxide dismutase, copper/zinc binding domain"/>
    <property type="match status" value="1"/>
</dbReference>
<evidence type="ECO:0000259" key="2">
    <source>
        <dbReference type="Pfam" id="PF00080"/>
    </source>
</evidence>
<evidence type="ECO:0000313" key="4">
    <source>
        <dbReference type="Proteomes" id="UP000307173"/>
    </source>
</evidence>
<evidence type="ECO:0000256" key="1">
    <source>
        <dbReference type="SAM" id="SignalP"/>
    </source>
</evidence>
<dbReference type="Pfam" id="PF00080">
    <property type="entry name" value="Sod_Cu"/>
    <property type="match status" value="1"/>
</dbReference>
<accession>A0A4T0X6J7</accession>
<dbReference type="STRING" id="52247.A0A4T0X6J7"/>
<feature type="signal peptide" evidence="1">
    <location>
        <begin position="1"/>
        <end position="20"/>
    </location>
</feature>
<dbReference type="OrthoDB" id="159229at2759"/>
<keyword evidence="1" id="KW-0732">Signal</keyword>
<dbReference type="GO" id="GO:0006801">
    <property type="term" value="P:superoxide metabolic process"/>
    <property type="evidence" value="ECO:0007669"/>
    <property type="project" value="InterPro"/>
</dbReference>
<dbReference type="AlphaFoldDB" id="A0A4T0X6J7"/>
<dbReference type="InterPro" id="IPR001424">
    <property type="entry name" value="SOD_Cu_Zn_dom"/>
</dbReference>
<keyword evidence="4" id="KW-1185">Reference proteome</keyword>
<protein>
    <recommendedName>
        <fullName evidence="2">Superoxide dismutase copper/zinc binding domain-containing protein</fullName>
    </recommendedName>
</protein>